<evidence type="ECO:0000313" key="2">
    <source>
        <dbReference type="Proteomes" id="UP000394068"/>
    </source>
</evidence>
<dbReference type="EMBL" id="CABEHT010000001">
    <property type="protein sequence ID" value="VTS12831.1"/>
    <property type="molecule type" value="Genomic_DNA"/>
</dbReference>
<gene>
    <name evidence="1" type="ORF">NCTC5386_00666</name>
</gene>
<dbReference type="CDD" id="cd01427">
    <property type="entry name" value="HAD_like"/>
    <property type="match status" value="1"/>
</dbReference>
<dbReference type="PANTHER" id="PTHR43434:SF1">
    <property type="entry name" value="PHOSPHOGLYCOLATE PHOSPHATASE"/>
    <property type="match status" value="1"/>
</dbReference>
<organism evidence="1 2">
    <name type="scientific">Streptococcus pseudoporcinus</name>
    <dbReference type="NCBI Taxonomy" id="361101"/>
    <lineage>
        <taxon>Bacteria</taxon>
        <taxon>Bacillati</taxon>
        <taxon>Bacillota</taxon>
        <taxon>Bacilli</taxon>
        <taxon>Lactobacillales</taxon>
        <taxon>Streptococcaceae</taxon>
        <taxon>Streptococcus</taxon>
    </lineage>
</organism>
<dbReference type="GO" id="GO:0008967">
    <property type="term" value="F:phosphoglycolate phosphatase activity"/>
    <property type="evidence" value="ECO:0007669"/>
    <property type="project" value="UniProtKB-EC"/>
</dbReference>
<dbReference type="InterPro" id="IPR041492">
    <property type="entry name" value="HAD_2"/>
</dbReference>
<dbReference type="SUPFAM" id="SSF56784">
    <property type="entry name" value="HAD-like"/>
    <property type="match status" value="1"/>
</dbReference>
<dbReference type="EC" id="3.1.3.18" evidence="1"/>
<dbReference type="AlphaFoldDB" id="A0A4U9XKM8"/>
<dbReference type="RefSeq" id="WP_077322155.1">
    <property type="nucleotide sequence ID" value="NZ_CABEHT010000001.1"/>
</dbReference>
<accession>A0A4U9XKM8</accession>
<name>A0A4U9XKM8_9STRE</name>
<dbReference type="PANTHER" id="PTHR43434">
    <property type="entry name" value="PHOSPHOGLYCOLATE PHOSPHATASE"/>
    <property type="match status" value="1"/>
</dbReference>
<proteinExistence type="predicted"/>
<sequence length="267" mass="29997">MTNKQQNYVFCVDSDGCAMDTMTYKHQLFFGPLAADIFEVIDKEMFLQEWDRINLFSETRGVNRFVGLVMGLEYAGVSGITALKNWVETTNSLSNQSLEAEIAKEASQDLIKALRWSHEVNHHIKSYEGQALAFEGAKNALEKLGQVGQVFVVSSANKEAVEEEWKDQGLIPYVADLYCQDRGKKEDVIAQLISEGYDQSKILMIGDSPGDLAAADMNQVSFYPILVGQEKASWLALTEKFADLFISNGLDDLELAQLKEKFWKNLQ</sequence>
<dbReference type="Gene3D" id="3.40.50.1000">
    <property type="entry name" value="HAD superfamily/HAD-like"/>
    <property type="match status" value="1"/>
</dbReference>
<dbReference type="InterPro" id="IPR050155">
    <property type="entry name" value="HAD-like_hydrolase_sf"/>
</dbReference>
<dbReference type="InterPro" id="IPR023214">
    <property type="entry name" value="HAD_sf"/>
</dbReference>
<dbReference type="InterPro" id="IPR036412">
    <property type="entry name" value="HAD-like_sf"/>
</dbReference>
<reference evidence="1 2" key="1">
    <citation type="submission" date="2019-05" db="EMBL/GenBank/DDBJ databases">
        <authorList>
            <consortium name="Pathogen Informatics"/>
        </authorList>
    </citation>
    <scope>NUCLEOTIDE SEQUENCE [LARGE SCALE GENOMIC DNA]</scope>
    <source>
        <strain evidence="1 2">NCTC5386</strain>
    </source>
</reference>
<dbReference type="GO" id="GO:0006281">
    <property type="term" value="P:DNA repair"/>
    <property type="evidence" value="ECO:0007669"/>
    <property type="project" value="TreeGrafter"/>
</dbReference>
<protein>
    <submittedName>
        <fullName evidence="1">Phosphoglycolate phosphatase</fullName>
        <ecNumber evidence="1">3.1.3.18</ecNumber>
    </submittedName>
</protein>
<evidence type="ECO:0000313" key="1">
    <source>
        <dbReference type="EMBL" id="VTS12831.1"/>
    </source>
</evidence>
<dbReference type="Pfam" id="PF13419">
    <property type="entry name" value="HAD_2"/>
    <property type="match status" value="1"/>
</dbReference>
<keyword evidence="1" id="KW-0378">Hydrolase</keyword>
<dbReference type="Proteomes" id="UP000394068">
    <property type="component" value="Unassembled WGS sequence"/>
</dbReference>